<keyword evidence="2" id="KW-1185">Reference proteome</keyword>
<protein>
    <submittedName>
        <fullName evidence="1">Uncharacterized protein</fullName>
    </submittedName>
</protein>
<dbReference type="Proteomes" id="UP000716906">
    <property type="component" value="Unassembled WGS sequence"/>
</dbReference>
<proteinExistence type="predicted"/>
<dbReference type="EMBL" id="JACLYY010000002">
    <property type="protein sequence ID" value="MBM6737177.1"/>
    <property type="molecule type" value="Genomic_DNA"/>
</dbReference>
<dbReference type="RefSeq" id="WP_205155716.1">
    <property type="nucleotide sequence ID" value="NZ_JACLYY010000002.1"/>
</dbReference>
<evidence type="ECO:0000313" key="2">
    <source>
        <dbReference type="Proteomes" id="UP000716906"/>
    </source>
</evidence>
<evidence type="ECO:0000313" key="1">
    <source>
        <dbReference type="EMBL" id="MBM6737177.1"/>
    </source>
</evidence>
<gene>
    <name evidence="1" type="ORF">H7U36_03520</name>
</gene>
<reference evidence="1 2" key="1">
    <citation type="journal article" date="2021" name="Sci. Rep.">
        <title>The distribution of antibiotic resistance genes in chicken gut microbiota commensals.</title>
        <authorList>
            <person name="Juricova H."/>
            <person name="Matiasovicova J."/>
            <person name="Kubasova T."/>
            <person name="Cejkova D."/>
            <person name="Rychlik I."/>
        </authorList>
    </citation>
    <scope>NUCLEOTIDE SEQUENCE [LARGE SCALE GENOMIC DNA]</scope>
    <source>
        <strain evidence="1 2">An773</strain>
    </source>
</reference>
<sequence>MSFISGETYIAVEATEVNNGISLYDVDMSGDDGGGEGAEQGSYYLYWDYQIVNNVYQSGGYRNTDWYWSDSNNWLSHGGWSGFLSTSGLSSTYTNDLAGFKKYLADLQPDSLDGILGTWPDDGSKGRFIDMSPVPKSCIRHI</sequence>
<comment type="caution">
    <text evidence="1">The sequence shown here is derived from an EMBL/GenBank/DDBJ whole genome shotgun (WGS) entry which is preliminary data.</text>
</comment>
<organism evidence="1 2">
    <name type="scientific">Faecalicatena fissicatena</name>
    <dbReference type="NCBI Taxonomy" id="290055"/>
    <lineage>
        <taxon>Bacteria</taxon>
        <taxon>Bacillati</taxon>
        <taxon>Bacillota</taxon>
        <taxon>Clostridia</taxon>
        <taxon>Lachnospirales</taxon>
        <taxon>Lachnospiraceae</taxon>
        <taxon>Faecalicatena</taxon>
    </lineage>
</organism>
<name>A0ABS2E6C2_9FIRM</name>
<accession>A0ABS2E6C2</accession>